<evidence type="ECO:0000256" key="15">
    <source>
        <dbReference type="ARBA" id="ARBA00047899"/>
    </source>
</evidence>
<evidence type="ECO:0000256" key="2">
    <source>
        <dbReference type="ARBA" id="ARBA00012513"/>
    </source>
</evidence>
<dbReference type="EMBL" id="JAVXUO010000140">
    <property type="protein sequence ID" value="KAK2995058.1"/>
    <property type="molecule type" value="Genomic_DNA"/>
</dbReference>
<dbReference type="InterPro" id="IPR008271">
    <property type="entry name" value="Ser/Thr_kinase_AS"/>
</dbReference>
<proteinExistence type="predicted"/>
<keyword evidence="13" id="KW-1015">Disulfide bond</keyword>
<dbReference type="EC" id="2.7.11.1" evidence="2"/>
<evidence type="ECO:0000256" key="10">
    <source>
        <dbReference type="ARBA" id="ARBA00022840"/>
    </source>
</evidence>
<dbReference type="Gene3D" id="3.30.200.20">
    <property type="entry name" value="Phosphorylase Kinase, domain 1"/>
    <property type="match status" value="1"/>
</dbReference>
<feature type="domain" description="Protein kinase" evidence="17">
    <location>
        <begin position="275"/>
        <end position="547"/>
    </location>
</feature>
<dbReference type="GO" id="GO:0005886">
    <property type="term" value="C:plasma membrane"/>
    <property type="evidence" value="ECO:0007669"/>
    <property type="project" value="UniProtKB-SubCell"/>
</dbReference>
<dbReference type="InterPro" id="IPR036426">
    <property type="entry name" value="Bulb-type_lectin_dom_sf"/>
</dbReference>
<sequence>MYWQSFDHPTDTWLPGAKLGIDKRTGKIQLLTSWKNPDDPSPGLFSVGIDPGGSNEYVMKWNMSTRYWSSGVWQGQFFNFVPELSHTYRFNFFSDENETYFTYSLFNPVIVSRLVVTMSGQLNQQVCHRDLWSWESIFVQPKEPAYCGPFGISSKNLLTFCKCLQGFEPYSTENTRLDQWSYSCVRRAPLQCEDNPPSKGNRDGFLHIPDVKLPADPTPYPAQSLKTCKSACMQNCSCKACAYSSTGCSMWFGALLNMQELRINDNNKQDIYLKLAASELPGKAQKSRLRIIVEQAQSFGGQELAVKRLSKRSGQGLEEFRNEIGLISKLQHRNLVRVLGCCIEQDEKLLIYEYMPNKSLDSFIFEGIAQGLLYLHQYSRFRIIHRDLKASNILLDGEMNPKISDFGMARIFGGNESEANTNRVVGTFGYMAPEYAMEGLFSVKSDVFSFGVLLLEIVSGKKNTGFYNKDPLNLLGHAWGMWNADRALELIDSVLVHPSSASTLLRYINIGLLCVQENPSDRPTMSDIVSMLSNDLAALPTPKQPAFCTSRSVMKANSSANSTGNCSVNGLTISRIEPR</sequence>
<keyword evidence="11" id="KW-1133">Transmembrane helix</keyword>
<dbReference type="GO" id="GO:0005524">
    <property type="term" value="F:ATP binding"/>
    <property type="evidence" value="ECO:0007669"/>
    <property type="project" value="UniProtKB-KW"/>
</dbReference>
<dbReference type="PANTHER" id="PTHR27002:SF925">
    <property type="entry name" value="RECEPTOR-LIKE SERINE_THREONINE-PROTEIN KINASE"/>
    <property type="match status" value="1"/>
</dbReference>
<comment type="subcellular location">
    <subcellularLocation>
        <location evidence="1">Cell membrane</location>
        <topology evidence="1">Single-pass type I membrane protein</topology>
    </subcellularLocation>
</comment>
<evidence type="ECO:0000313" key="20">
    <source>
        <dbReference type="Proteomes" id="UP001187471"/>
    </source>
</evidence>
<evidence type="ECO:0000256" key="11">
    <source>
        <dbReference type="ARBA" id="ARBA00022989"/>
    </source>
</evidence>
<keyword evidence="12" id="KW-0472">Membrane</keyword>
<keyword evidence="7" id="KW-0732">Signal</keyword>
<evidence type="ECO:0000256" key="6">
    <source>
        <dbReference type="ARBA" id="ARBA00022692"/>
    </source>
</evidence>
<evidence type="ECO:0000256" key="7">
    <source>
        <dbReference type="ARBA" id="ARBA00022729"/>
    </source>
</evidence>
<keyword evidence="4" id="KW-0723">Serine/threonine-protein kinase</keyword>
<dbReference type="PROSITE" id="PS50948">
    <property type="entry name" value="PAN"/>
    <property type="match status" value="1"/>
</dbReference>
<dbReference type="Proteomes" id="UP001187471">
    <property type="component" value="Unassembled WGS sequence"/>
</dbReference>
<evidence type="ECO:0000256" key="14">
    <source>
        <dbReference type="ARBA" id="ARBA00023180"/>
    </source>
</evidence>
<evidence type="ECO:0000256" key="3">
    <source>
        <dbReference type="ARBA" id="ARBA00022475"/>
    </source>
</evidence>
<dbReference type="GO" id="GO:0004674">
    <property type="term" value="F:protein serine/threonine kinase activity"/>
    <property type="evidence" value="ECO:0007669"/>
    <property type="project" value="UniProtKB-KW"/>
</dbReference>
<evidence type="ECO:0000259" key="18">
    <source>
        <dbReference type="PROSITE" id="PS50948"/>
    </source>
</evidence>
<gene>
    <name evidence="19" type="ORF">RJ640_024516</name>
</gene>
<dbReference type="Pfam" id="PF00954">
    <property type="entry name" value="S_locus_glycop"/>
    <property type="match status" value="1"/>
</dbReference>
<dbReference type="PROSITE" id="PS50011">
    <property type="entry name" value="PROTEIN_KINASE_DOM"/>
    <property type="match status" value="1"/>
</dbReference>
<keyword evidence="6" id="KW-0812">Transmembrane</keyword>
<keyword evidence="20" id="KW-1185">Reference proteome</keyword>
<keyword evidence="3" id="KW-1003">Cell membrane</keyword>
<dbReference type="InterPro" id="IPR003609">
    <property type="entry name" value="Pan_app"/>
</dbReference>
<dbReference type="PANTHER" id="PTHR27002">
    <property type="entry name" value="RECEPTOR-LIKE SERINE/THREONINE-PROTEIN KINASE SD1-8"/>
    <property type="match status" value="1"/>
</dbReference>
<keyword evidence="5" id="KW-0808">Transferase</keyword>
<comment type="catalytic activity">
    <reaction evidence="15">
        <text>L-threonyl-[protein] + ATP = O-phospho-L-threonyl-[protein] + ADP + H(+)</text>
        <dbReference type="Rhea" id="RHEA:46608"/>
        <dbReference type="Rhea" id="RHEA-COMP:11060"/>
        <dbReference type="Rhea" id="RHEA-COMP:11605"/>
        <dbReference type="ChEBI" id="CHEBI:15378"/>
        <dbReference type="ChEBI" id="CHEBI:30013"/>
        <dbReference type="ChEBI" id="CHEBI:30616"/>
        <dbReference type="ChEBI" id="CHEBI:61977"/>
        <dbReference type="ChEBI" id="CHEBI:456216"/>
        <dbReference type="EC" id="2.7.11.1"/>
    </reaction>
</comment>
<accession>A0AA88RS42</accession>
<dbReference type="SMART" id="SM00220">
    <property type="entry name" value="S_TKc"/>
    <property type="match status" value="1"/>
</dbReference>
<organism evidence="19 20">
    <name type="scientific">Escallonia rubra</name>
    <dbReference type="NCBI Taxonomy" id="112253"/>
    <lineage>
        <taxon>Eukaryota</taxon>
        <taxon>Viridiplantae</taxon>
        <taxon>Streptophyta</taxon>
        <taxon>Embryophyta</taxon>
        <taxon>Tracheophyta</taxon>
        <taxon>Spermatophyta</taxon>
        <taxon>Magnoliopsida</taxon>
        <taxon>eudicotyledons</taxon>
        <taxon>Gunneridae</taxon>
        <taxon>Pentapetalae</taxon>
        <taxon>asterids</taxon>
        <taxon>campanulids</taxon>
        <taxon>Escalloniales</taxon>
        <taxon>Escalloniaceae</taxon>
        <taxon>Escallonia</taxon>
    </lineage>
</organism>
<evidence type="ECO:0000313" key="19">
    <source>
        <dbReference type="EMBL" id="KAK2995058.1"/>
    </source>
</evidence>
<dbReference type="InterPro" id="IPR000719">
    <property type="entry name" value="Prot_kinase_dom"/>
</dbReference>
<dbReference type="SUPFAM" id="SSF51110">
    <property type="entry name" value="alpha-D-mannose-specific plant lectins"/>
    <property type="match status" value="2"/>
</dbReference>
<dbReference type="InterPro" id="IPR000858">
    <property type="entry name" value="S_locus_glycoprot_dom"/>
</dbReference>
<evidence type="ECO:0000256" key="4">
    <source>
        <dbReference type="ARBA" id="ARBA00022527"/>
    </source>
</evidence>
<dbReference type="Pfam" id="PF08276">
    <property type="entry name" value="PAN_2"/>
    <property type="match status" value="1"/>
</dbReference>
<name>A0AA88RS42_9ASTE</name>
<evidence type="ECO:0000256" key="8">
    <source>
        <dbReference type="ARBA" id="ARBA00022741"/>
    </source>
</evidence>
<dbReference type="InterPro" id="IPR011009">
    <property type="entry name" value="Kinase-like_dom_sf"/>
</dbReference>
<evidence type="ECO:0000259" key="17">
    <source>
        <dbReference type="PROSITE" id="PS50011"/>
    </source>
</evidence>
<dbReference type="Pfam" id="PF07714">
    <property type="entry name" value="PK_Tyr_Ser-Thr"/>
    <property type="match status" value="1"/>
</dbReference>
<dbReference type="InterPro" id="IPR001480">
    <property type="entry name" value="Bulb-type_lectin_dom"/>
</dbReference>
<evidence type="ECO:0000256" key="12">
    <source>
        <dbReference type="ARBA" id="ARBA00023136"/>
    </source>
</evidence>
<dbReference type="SMART" id="SM00473">
    <property type="entry name" value="PAN_AP"/>
    <property type="match status" value="1"/>
</dbReference>
<dbReference type="PROSITE" id="PS00108">
    <property type="entry name" value="PROTEIN_KINASE_ST"/>
    <property type="match status" value="1"/>
</dbReference>
<evidence type="ECO:0000256" key="13">
    <source>
        <dbReference type="ARBA" id="ARBA00023157"/>
    </source>
</evidence>
<protein>
    <recommendedName>
        <fullName evidence="2">non-specific serine/threonine protein kinase</fullName>
        <ecNumber evidence="2">2.7.11.1</ecNumber>
    </recommendedName>
</protein>
<keyword evidence="8" id="KW-0547">Nucleotide-binding</keyword>
<dbReference type="Gene3D" id="1.10.510.10">
    <property type="entry name" value="Transferase(Phosphotransferase) domain 1"/>
    <property type="match status" value="1"/>
</dbReference>
<dbReference type="AlphaFoldDB" id="A0AA88RS42"/>
<evidence type="ECO:0000256" key="16">
    <source>
        <dbReference type="ARBA" id="ARBA00048679"/>
    </source>
</evidence>
<dbReference type="FunFam" id="3.30.200.20:FF:000924">
    <property type="entry name" value="Uncharacterized protein"/>
    <property type="match status" value="1"/>
</dbReference>
<keyword evidence="14" id="KW-0325">Glycoprotein</keyword>
<dbReference type="Pfam" id="PF11883">
    <property type="entry name" value="DUF3403"/>
    <property type="match status" value="1"/>
</dbReference>
<dbReference type="GO" id="GO:0048544">
    <property type="term" value="P:recognition of pollen"/>
    <property type="evidence" value="ECO:0007669"/>
    <property type="project" value="InterPro"/>
</dbReference>
<dbReference type="InterPro" id="IPR021820">
    <property type="entry name" value="S-locus_recpt_kinase_C"/>
</dbReference>
<dbReference type="InterPro" id="IPR001245">
    <property type="entry name" value="Ser-Thr/Tyr_kinase_cat_dom"/>
</dbReference>
<dbReference type="SUPFAM" id="SSF56112">
    <property type="entry name" value="Protein kinase-like (PK-like)"/>
    <property type="match status" value="1"/>
</dbReference>
<evidence type="ECO:0000256" key="1">
    <source>
        <dbReference type="ARBA" id="ARBA00004251"/>
    </source>
</evidence>
<evidence type="ECO:0000256" key="5">
    <source>
        <dbReference type="ARBA" id="ARBA00022679"/>
    </source>
</evidence>
<dbReference type="CDD" id="cd01098">
    <property type="entry name" value="PAN_AP_plant"/>
    <property type="match status" value="1"/>
</dbReference>
<evidence type="ECO:0000256" key="9">
    <source>
        <dbReference type="ARBA" id="ARBA00022777"/>
    </source>
</evidence>
<dbReference type="Pfam" id="PF01453">
    <property type="entry name" value="B_lectin"/>
    <property type="match status" value="1"/>
</dbReference>
<keyword evidence="10" id="KW-0067">ATP-binding</keyword>
<comment type="caution">
    <text evidence="19">The sequence shown here is derived from an EMBL/GenBank/DDBJ whole genome shotgun (WGS) entry which is preliminary data.</text>
</comment>
<dbReference type="FunFam" id="1.10.510.10:FF:000060">
    <property type="entry name" value="G-type lectin S-receptor-like serine/threonine-protein kinase"/>
    <property type="match status" value="1"/>
</dbReference>
<keyword evidence="9" id="KW-0418">Kinase</keyword>
<comment type="catalytic activity">
    <reaction evidence="16">
        <text>L-seryl-[protein] + ATP = O-phospho-L-seryl-[protein] + ADP + H(+)</text>
        <dbReference type="Rhea" id="RHEA:17989"/>
        <dbReference type="Rhea" id="RHEA-COMP:9863"/>
        <dbReference type="Rhea" id="RHEA-COMP:11604"/>
        <dbReference type="ChEBI" id="CHEBI:15378"/>
        <dbReference type="ChEBI" id="CHEBI:29999"/>
        <dbReference type="ChEBI" id="CHEBI:30616"/>
        <dbReference type="ChEBI" id="CHEBI:83421"/>
        <dbReference type="ChEBI" id="CHEBI:456216"/>
        <dbReference type="EC" id="2.7.11.1"/>
    </reaction>
</comment>
<reference evidence="19" key="1">
    <citation type="submission" date="2022-12" db="EMBL/GenBank/DDBJ databases">
        <title>Draft genome assemblies for two species of Escallonia (Escalloniales).</title>
        <authorList>
            <person name="Chanderbali A."/>
            <person name="Dervinis C."/>
            <person name="Anghel I."/>
            <person name="Soltis D."/>
            <person name="Soltis P."/>
            <person name="Zapata F."/>
        </authorList>
    </citation>
    <scope>NUCLEOTIDE SEQUENCE</scope>
    <source>
        <strain evidence="19">UCBG92.1500</strain>
        <tissue evidence="19">Leaf</tissue>
    </source>
</reference>
<feature type="domain" description="Apple" evidence="18">
    <location>
        <begin position="192"/>
        <end position="276"/>
    </location>
</feature>